<gene>
    <name evidence="7" type="ORF">M441DRAFT_146896</name>
</gene>
<feature type="compositionally biased region" description="Basic residues" evidence="5">
    <location>
        <begin position="744"/>
        <end position="758"/>
    </location>
</feature>
<dbReference type="InterPro" id="IPR002893">
    <property type="entry name" value="Znf_MYND"/>
</dbReference>
<evidence type="ECO:0000313" key="7">
    <source>
        <dbReference type="EMBL" id="PTB38282.1"/>
    </source>
</evidence>
<keyword evidence="3" id="KW-0862">Zinc</keyword>
<keyword evidence="1" id="KW-0479">Metal-binding</keyword>
<feature type="compositionally biased region" description="Low complexity" evidence="5">
    <location>
        <begin position="704"/>
        <end position="714"/>
    </location>
</feature>
<feature type="region of interest" description="Disordered" evidence="5">
    <location>
        <begin position="687"/>
        <end position="758"/>
    </location>
</feature>
<evidence type="ECO:0000259" key="6">
    <source>
        <dbReference type="PROSITE" id="PS50865"/>
    </source>
</evidence>
<dbReference type="OrthoDB" id="5282002at2759"/>
<name>A0A2T3Z0C8_TRIA4</name>
<dbReference type="STRING" id="1042311.A0A2T3Z0C8"/>
<protein>
    <recommendedName>
        <fullName evidence="6">MYND-type domain-containing protein</fullName>
    </recommendedName>
</protein>
<feature type="domain" description="MYND-type" evidence="6">
    <location>
        <begin position="53"/>
        <end position="95"/>
    </location>
</feature>
<keyword evidence="8" id="KW-1185">Reference proteome</keyword>
<evidence type="ECO:0000256" key="2">
    <source>
        <dbReference type="ARBA" id="ARBA00022771"/>
    </source>
</evidence>
<evidence type="ECO:0000313" key="8">
    <source>
        <dbReference type="Proteomes" id="UP000240493"/>
    </source>
</evidence>
<dbReference type="Pfam" id="PF14737">
    <property type="entry name" value="DUF4470"/>
    <property type="match status" value="1"/>
</dbReference>
<dbReference type="SUPFAM" id="SSF144232">
    <property type="entry name" value="HIT/MYND zinc finger-like"/>
    <property type="match status" value="1"/>
</dbReference>
<reference evidence="7 8" key="1">
    <citation type="submission" date="2016-07" db="EMBL/GenBank/DDBJ databases">
        <title>Multiple horizontal gene transfer events from other fungi enriched the ability of initially mycotrophic Trichoderma (Ascomycota) to feed on dead plant biomass.</title>
        <authorList>
            <consortium name="DOE Joint Genome Institute"/>
            <person name="Aerts A."/>
            <person name="Atanasova L."/>
            <person name="Chenthamara K."/>
            <person name="Zhang J."/>
            <person name="Grujic M."/>
            <person name="Henrissat B."/>
            <person name="Kuo A."/>
            <person name="Salamov A."/>
            <person name="Lipzen A."/>
            <person name="Labutti K."/>
            <person name="Barry K."/>
            <person name="Miao Y."/>
            <person name="Rahimi M.J."/>
            <person name="Shen Q."/>
            <person name="Grigoriev I.V."/>
            <person name="Kubicek C.P."/>
            <person name="Druzhinina I.S."/>
        </authorList>
    </citation>
    <scope>NUCLEOTIDE SEQUENCE [LARGE SCALE GENOMIC DNA]</scope>
    <source>
        <strain evidence="7 8">CBS 433.97</strain>
    </source>
</reference>
<organism evidence="7 8">
    <name type="scientific">Trichoderma asperellum (strain ATCC 204424 / CBS 433.97 / NBRC 101777)</name>
    <dbReference type="NCBI Taxonomy" id="1042311"/>
    <lineage>
        <taxon>Eukaryota</taxon>
        <taxon>Fungi</taxon>
        <taxon>Dikarya</taxon>
        <taxon>Ascomycota</taxon>
        <taxon>Pezizomycotina</taxon>
        <taxon>Sordariomycetes</taxon>
        <taxon>Hypocreomycetidae</taxon>
        <taxon>Hypocreales</taxon>
        <taxon>Hypocreaceae</taxon>
        <taxon>Trichoderma</taxon>
    </lineage>
</organism>
<evidence type="ECO:0000256" key="4">
    <source>
        <dbReference type="PROSITE-ProRule" id="PRU00134"/>
    </source>
</evidence>
<dbReference type="PROSITE" id="PS50865">
    <property type="entry name" value="ZF_MYND_2"/>
    <property type="match status" value="1"/>
</dbReference>
<keyword evidence="2 4" id="KW-0863">Zinc-finger</keyword>
<feature type="region of interest" description="Disordered" evidence="5">
    <location>
        <begin position="1"/>
        <end position="23"/>
    </location>
</feature>
<dbReference type="PROSITE" id="PS01360">
    <property type="entry name" value="ZF_MYND_1"/>
    <property type="match status" value="1"/>
</dbReference>
<evidence type="ECO:0000256" key="5">
    <source>
        <dbReference type="SAM" id="MobiDB-lite"/>
    </source>
</evidence>
<dbReference type="InterPro" id="IPR027974">
    <property type="entry name" value="DUF4470"/>
</dbReference>
<sequence length="758" mass="86326">MTDHHAPSVEEEEDQSSEGTLVESPQYHRAAQNIEHAPDMNIGEQRPNSSLLCAGCNQGEQCLMPAAIPCQICHLVAYCTEECMRASAEYHSRECPFPTEPPSRSEPTSEFLDDPVRDTGVFWANYAATDVLNLTENEGAEYNGLLRVLLTGTFGLRHLIYSVVAMPETASPSLEVTISEIELPHLYRTFLSLLILWKGADINENPYEVADLVTHVWYSSKWPQRLFEFVNKVLAQQTQELVYKINSAFSLGPRLETECFINTWGSNKLHLEAGFNWIYWEAILGYMMRPMYRDSHVLRDNDVRAYGEPLDRAFARMSPSRVAGLVKWRQNGLMLAHGDSTLPYSHLNPIFFPATSAPPNGFTNEPLSEWPINEILDYAPHAADKDVYGKMAAYVREMLVKFQLRLQKKGVSVRLMSAGTVSMVGYLRTYCEQQPKFDRIEAGHLFDINPEICFLSFSPLLRHHEENPFATLLIMTRESFTKAKSPRLRKLIAAEKNKIFQPVSESLDSIAPPVQSTGNLYSADCVHRHFALQVFDRKWDMFSDCYLADARLFGFQVPANSEPKRSIFQTGWLGLQFKQKNTVKARWPNRLIYSGGAKALTEEDASHLRRWMSWSTTKPERWLEWKKVKDITWFEWLMYCQMAQDGQDYGVNDLERMYGFVANEKAFLWAEKEYEYCSCGCEDDSNECEHDHGQESATAAQEPTIPIEQQSTISSEEEANDESWMQMDPAEGSATGGAAGGTAKKSKKKRKKKKAGRR</sequence>
<evidence type="ECO:0000256" key="3">
    <source>
        <dbReference type="ARBA" id="ARBA00022833"/>
    </source>
</evidence>
<proteinExistence type="predicted"/>
<dbReference type="GO" id="GO:0008270">
    <property type="term" value="F:zinc ion binding"/>
    <property type="evidence" value="ECO:0007669"/>
    <property type="project" value="UniProtKB-KW"/>
</dbReference>
<accession>A0A2T3Z0C8</accession>
<dbReference type="EMBL" id="KZ679266">
    <property type="protein sequence ID" value="PTB38282.1"/>
    <property type="molecule type" value="Genomic_DNA"/>
</dbReference>
<dbReference type="AlphaFoldDB" id="A0A2T3Z0C8"/>
<dbReference type="Proteomes" id="UP000240493">
    <property type="component" value="Unassembled WGS sequence"/>
</dbReference>
<evidence type="ECO:0000256" key="1">
    <source>
        <dbReference type="ARBA" id="ARBA00022723"/>
    </source>
</evidence>